<evidence type="ECO:0000259" key="3">
    <source>
        <dbReference type="SMART" id="SM00062"/>
    </source>
</evidence>
<dbReference type="PROSITE" id="PS51257">
    <property type="entry name" value="PROKAR_LIPOPROTEIN"/>
    <property type="match status" value="1"/>
</dbReference>
<comment type="caution">
    <text evidence="4">The sequence shown here is derived from an EMBL/GenBank/DDBJ whole genome shotgun (WGS) entry which is preliminary data.</text>
</comment>
<feature type="signal peptide" evidence="2">
    <location>
        <begin position="1"/>
        <end position="28"/>
    </location>
</feature>
<proteinExistence type="inferred from homology"/>
<evidence type="ECO:0000256" key="1">
    <source>
        <dbReference type="ARBA" id="ARBA00010742"/>
    </source>
</evidence>
<dbReference type="EMBL" id="JBEPCV010000016">
    <property type="protein sequence ID" value="MER6905644.1"/>
    <property type="molecule type" value="Genomic_DNA"/>
</dbReference>
<reference evidence="4 5" key="1">
    <citation type="submission" date="2024-06" db="EMBL/GenBank/DDBJ databases">
        <title>The Natural Products Discovery Center: Release of the First 8490 Sequenced Strains for Exploring Actinobacteria Biosynthetic Diversity.</title>
        <authorList>
            <person name="Kalkreuter E."/>
            <person name="Kautsar S.A."/>
            <person name="Yang D."/>
            <person name="Bader C.D."/>
            <person name="Teijaro C.N."/>
            <person name="Fluegel L."/>
            <person name="Davis C.M."/>
            <person name="Simpson J.R."/>
            <person name="Lauterbach L."/>
            <person name="Steele A.D."/>
            <person name="Gui C."/>
            <person name="Meng S."/>
            <person name="Li G."/>
            <person name="Viehrig K."/>
            <person name="Ye F."/>
            <person name="Su P."/>
            <person name="Kiefer A.F."/>
            <person name="Nichols A."/>
            <person name="Cepeda A.J."/>
            <person name="Yan W."/>
            <person name="Fan B."/>
            <person name="Jiang Y."/>
            <person name="Adhikari A."/>
            <person name="Zheng C.-J."/>
            <person name="Schuster L."/>
            <person name="Cowan T.M."/>
            <person name="Smanski M.J."/>
            <person name="Chevrette M.G."/>
            <person name="De Carvalho L.P.S."/>
            <person name="Shen B."/>
        </authorList>
    </citation>
    <scope>NUCLEOTIDE SEQUENCE [LARGE SCALE GENOMIC DNA]</scope>
    <source>
        <strain evidence="4 5">NPDC000632</strain>
    </source>
</reference>
<gene>
    <name evidence="4" type="ORF">ABT322_18055</name>
</gene>
<dbReference type="PANTHER" id="PTHR30024">
    <property type="entry name" value="ALIPHATIC SULFONATES-BINDING PROTEIN-RELATED"/>
    <property type="match status" value="1"/>
</dbReference>
<dbReference type="RefSeq" id="WP_350722834.1">
    <property type="nucleotide sequence ID" value="NZ_JBEPCO010000039.1"/>
</dbReference>
<feature type="chain" id="PRO_5047025792" evidence="2">
    <location>
        <begin position="29"/>
        <end position="333"/>
    </location>
</feature>
<protein>
    <submittedName>
        <fullName evidence="4">NrtA/SsuA/CpmA family ABC transporter substrate-binding protein</fullName>
    </submittedName>
</protein>
<keyword evidence="5" id="KW-1185">Reference proteome</keyword>
<accession>A0ABV1VGM6</accession>
<feature type="domain" description="Solute-binding protein family 3/N-terminal" evidence="3">
    <location>
        <begin position="37"/>
        <end position="260"/>
    </location>
</feature>
<dbReference type="SUPFAM" id="SSF53850">
    <property type="entry name" value="Periplasmic binding protein-like II"/>
    <property type="match status" value="1"/>
</dbReference>
<dbReference type="SMART" id="SM00062">
    <property type="entry name" value="PBPb"/>
    <property type="match status" value="1"/>
</dbReference>
<dbReference type="Proteomes" id="UP001490330">
    <property type="component" value="Unassembled WGS sequence"/>
</dbReference>
<comment type="similarity">
    <text evidence="1">Belongs to the bacterial solute-binding protein SsuA/TauA family.</text>
</comment>
<organism evidence="4 5">
    <name type="scientific">Streptomyces flaveolus</name>
    <dbReference type="NCBI Taxonomy" id="67297"/>
    <lineage>
        <taxon>Bacteria</taxon>
        <taxon>Bacillati</taxon>
        <taxon>Actinomycetota</taxon>
        <taxon>Actinomycetes</taxon>
        <taxon>Kitasatosporales</taxon>
        <taxon>Streptomycetaceae</taxon>
        <taxon>Streptomyces</taxon>
    </lineage>
</organism>
<evidence type="ECO:0000313" key="5">
    <source>
        <dbReference type="Proteomes" id="UP001490330"/>
    </source>
</evidence>
<name>A0ABV1VGM6_9ACTN</name>
<evidence type="ECO:0000256" key="2">
    <source>
        <dbReference type="SAM" id="SignalP"/>
    </source>
</evidence>
<dbReference type="InterPro" id="IPR015168">
    <property type="entry name" value="SsuA/THI5"/>
</dbReference>
<evidence type="ECO:0000313" key="4">
    <source>
        <dbReference type="EMBL" id="MER6905644.1"/>
    </source>
</evidence>
<dbReference type="InterPro" id="IPR001638">
    <property type="entry name" value="Solute-binding_3/MltF_N"/>
</dbReference>
<dbReference type="PANTHER" id="PTHR30024:SF42">
    <property type="entry name" value="ALIPHATIC SULFONATES-BINDING PROTEIN-RELATED"/>
    <property type="match status" value="1"/>
</dbReference>
<keyword evidence="2" id="KW-0732">Signal</keyword>
<dbReference type="CDD" id="cd01008">
    <property type="entry name" value="PBP2_NrtA_SsuA_CpmA_like"/>
    <property type="match status" value="1"/>
</dbReference>
<dbReference type="Gene3D" id="3.40.190.10">
    <property type="entry name" value="Periplasmic binding protein-like II"/>
    <property type="match status" value="2"/>
</dbReference>
<sequence length="333" mass="34490">MRASRFLPTALAAVTALAALTACGTSQAETGPASGATVTVRIPDPGNSGVLAVGKKDGSLAKALAKVHAKVAWTGSAGPFAPAAQALNADQLDIATGSITSGITSLAQNPGFKFFTAIAPDGAGEGILVKNGSSITSVKDLIGKKVAVNQGGTGEYLLLKALERAGVPEDKVERVYLRPDQTAAVFNSGKVDAWAVWATYSVAELGTGKAHFLADGAAIGSDNYSLNAVRTAFADKHPEVVKALYTYLHEGSIKEKQDPAAYLNVNTDAGPQALNGEAKRVQTELTSKGGTVEPITDADITRFKAVARFYAEHKVTRTEVDVAAHLIDVTELS</sequence>
<dbReference type="Pfam" id="PF09084">
    <property type="entry name" value="NMT1"/>
    <property type="match status" value="1"/>
</dbReference>